<comment type="caution">
    <text evidence="2">The sequence shown here is derived from an EMBL/GenBank/DDBJ whole genome shotgun (WGS) entry which is preliminary data.</text>
</comment>
<evidence type="ECO:0000313" key="3">
    <source>
        <dbReference type="Proteomes" id="UP000176450"/>
    </source>
</evidence>
<evidence type="ECO:0000313" key="2">
    <source>
        <dbReference type="EMBL" id="OGG31531.1"/>
    </source>
</evidence>
<reference evidence="2 3" key="1">
    <citation type="journal article" date="2016" name="Nat. Commun.">
        <title>Thousands of microbial genomes shed light on interconnected biogeochemical processes in an aquifer system.</title>
        <authorList>
            <person name="Anantharaman K."/>
            <person name="Brown C.T."/>
            <person name="Hug L.A."/>
            <person name="Sharon I."/>
            <person name="Castelle C.J."/>
            <person name="Probst A.J."/>
            <person name="Thomas B.C."/>
            <person name="Singh A."/>
            <person name="Wilkins M.J."/>
            <person name="Karaoz U."/>
            <person name="Brodie E.L."/>
            <person name="Williams K.H."/>
            <person name="Hubbard S.S."/>
            <person name="Banfield J.F."/>
        </authorList>
    </citation>
    <scope>NUCLEOTIDE SEQUENCE [LARGE SCALE GENOMIC DNA]</scope>
</reference>
<gene>
    <name evidence="2" type="ORF">A3A63_01110</name>
</gene>
<sequence length="457" mass="52047">MVAFSESLTNPFAKNPQNPKGEPSEEPATPEFLRPLAVLFENAEEDEEAFLDQPEIAIQVDTMTYDASLILDKYSADWAVTFDRMLEAEEYYIAKAIDYIKATIVGDPSTRQIIRTNVEAFINAGNKYAQYGYTLVEKNPELRERVFRVFHQNQLWAADFDMEKLRRENLNNRIIVGRDLALLALARSTENPEEESRVIALLTEQAESQGELLKIAEQEWVRAQRVLLSDEYNTARTHCIDYCNNLAVLLSDLALTYRDKRSTLLPNYILRTLQHLKRAQEILSKSDGVSREEDAEKEIRALSNEANVRLLYFDMQMQKPESATPGLSLSFVDLFGKPMSLALDRLHSYPSCWGEFDAEVFRRLAEGLLVYIALSRLRDKEPEAPQSITVFDTKNFVPTTVNLTDQSEEQLLEMARNLLNWSGARARDVDDTVFQGFAEKRYEKIAGASAAGTPQSD</sequence>
<dbReference type="AlphaFoldDB" id="A0A1F6B3P3"/>
<feature type="compositionally biased region" description="Polar residues" evidence="1">
    <location>
        <begin position="1"/>
        <end position="18"/>
    </location>
</feature>
<proteinExistence type="predicted"/>
<dbReference type="Proteomes" id="UP000176450">
    <property type="component" value="Unassembled WGS sequence"/>
</dbReference>
<name>A0A1F6B3P3_9BACT</name>
<evidence type="ECO:0000256" key="1">
    <source>
        <dbReference type="SAM" id="MobiDB-lite"/>
    </source>
</evidence>
<organism evidence="2 3">
    <name type="scientific">Candidatus Gottesmanbacteria bacterium RIFCSPLOWO2_01_FULL_46_9</name>
    <dbReference type="NCBI Taxonomy" id="1798394"/>
    <lineage>
        <taxon>Bacteria</taxon>
        <taxon>Candidatus Gottesmaniibacteriota</taxon>
    </lineage>
</organism>
<accession>A0A1F6B3P3</accession>
<protein>
    <submittedName>
        <fullName evidence="2">Uncharacterized protein</fullName>
    </submittedName>
</protein>
<feature type="region of interest" description="Disordered" evidence="1">
    <location>
        <begin position="1"/>
        <end position="28"/>
    </location>
</feature>
<dbReference type="EMBL" id="MFJX01000005">
    <property type="protein sequence ID" value="OGG31531.1"/>
    <property type="molecule type" value="Genomic_DNA"/>
</dbReference>